<proteinExistence type="predicted"/>
<feature type="compositionally biased region" description="Polar residues" evidence="4">
    <location>
        <begin position="327"/>
        <end position="339"/>
    </location>
</feature>
<evidence type="ECO:0000256" key="1">
    <source>
        <dbReference type="ARBA" id="ARBA00004123"/>
    </source>
</evidence>
<sequence>MVYTKKQVLSSQDHASTSRGRGRPRKAVQEATNPKRRRIIDSSESDSEDIPVARRTKDPLSSSSSSSEMESDSEFSDVEDETEDERSEVPIQETGSKQKRTRKNIFTEEQNRLLLAALQENHYPTKEQREELAEKADLTRQQIRSWFERNRRKNPTLLKYRQLTEEQNSKLDDVFAVNPRPDKATIASLASELQLEKDRVRNYFMNRRSKTNAKLPRPLKLPLEEAEPILLEVFRKNPRFRDYKNFELREKTGWSVAKISKFFVKCKKENGIADHVPLPEEEAIPILMEMFKKNPLFKDYKNIELKNKLHWGYHRISKFFNERRKQNGISNGPKVSTRAQSKHNKISIGDSPLPEEEAQPILMDIFRKNPLFHDYKNVELKNQIQWTYRRIESWFVRQRKSNQQEKLDHFNDVMEKAFQKQQYFGTRSEALEVETGASWNKILAWLKNKRRNILEAYLKKETSFLPNDMANFERIYEKYDRPIGFDAVRCIEQKENVSGYNLSDYLMDRQSVQAKLRKEKEGVHMEPEEEEYDDEQDAHEEDHIEQDLDYQMDSLHGFQLDAHQEDEDHGEKRSAEEDTDEELEEEPVDQSEQSNQMGQEPIVNREAGELEFENDDIEFDNQEAAVVEEHHGRVEGPEVDQQVPEQQVTEQEAQLAAHQEPVVDVEQEEGSVDRQDAHEEYQIEPELNYHIDEEHDVEPAVSQEAVAVEFENEEIGFNNPQEALFNQELPEQIDEAVADLIAPVNVKVEHPDPDIKNVERLENPVKEEVVDENELVVFDVIDLSASQDVDAVGPVSIERIQATMEDIQPDMRDIIGFPEIGFARKTEMSENKSRLDLENLTLPFNCSTDYLRWSKLQIMEFFCQLFKPATTKRLPETDTRFEDTMERIFQKRQFIAITDDTLEWETGYSWNNISAWLRNKRRDTLEAYLKKEISVLPSEMANIERLYGKYDRPIGFDAVRCIEQKENVSRYNLSDYLMDRQSVLAKIRKGREAVNVETEEEELVEEQGAHEEDHNQPDLDYQMNAEQSFKAVDHHEDHVKNRAAEEDNDEELEEEPVDQREPNNQMSQEQGEGSVDGQDACEEYHIGPELDYHIDEKHDIGEVKFKNEEIGFNNPQEALFNQELPEQIDEAVADLIAPVNDIKNVERLENLAKEEVVDENEENQLVVFDVIDLGASQDVGAVQYNYSKHILFRRFK</sequence>
<evidence type="ECO:0000313" key="6">
    <source>
        <dbReference type="EMBL" id="UMM19909.1"/>
    </source>
</evidence>
<accession>A0AAE9EEM3</accession>
<feature type="region of interest" description="Disordered" evidence="4">
    <location>
        <begin position="1032"/>
        <end position="1079"/>
    </location>
</feature>
<dbReference type="PANTHER" id="PTHR14057:SF32">
    <property type="entry name" value="HOMEOBOX PROTEIN CEH-21-RELATED"/>
    <property type="match status" value="1"/>
</dbReference>
<feature type="region of interest" description="Disordered" evidence="4">
    <location>
        <begin position="1"/>
        <end position="104"/>
    </location>
</feature>
<comment type="subcellular location">
    <subcellularLocation>
        <location evidence="1 2 3">Nucleus</location>
    </subcellularLocation>
</comment>
<feature type="compositionally biased region" description="Acidic residues" evidence="4">
    <location>
        <begin position="577"/>
        <end position="589"/>
    </location>
</feature>
<organism evidence="6 7">
    <name type="scientific">Caenorhabditis briggsae</name>
    <dbReference type="NCBI Taxonomy" id="6238"/>
    <lineage>
        <taxon>Eukaryota</taxon>
        <taxon>Metazoa</taxon>
        <taxon>Ecdysozoa</taxon>
        <taxon>Nematoda</taxon>
        <taxon>Chromadorea</taxon>
        <taxon>Rhabditida</taxon>
        <taxon>Rhabditina</taxon>
        <taxon>Rhabditomorpha</taxon>
        <taxon>Rhabditoidea</taxon>
        <taxon>Rhabditidae</taxon>
        <taxon>Peloderinae</taxon>
        <taxon>Caenorhabditis</taxon>
    </lineage>
</organism>
<dbReference type="PROSITE" id="PS50071">
    <property type="entry name" value="HOMEOBOX_2"/>
    <property type="match status" value="2"/>
</dbReference>
<dbReference type="SMART" id="SM00389">
    <property type="entry name" value="HOX"/>
    <property type="match status" value="2"/>
</dbReference>
<evidence type="ECO:0000313" key="7">
    <source>
        <dbReference type="Proteomes" id="UP000829354"/>
    </source>
</evidence>
<feature type="compositionally biased region" description="Basic and acidic residues" evidence="4">
    <location>
        <begin position="517"/>
        <end position="526"/>
    </location>
</feature>
<dbReference type="PANTHER" id="PTHR14057">
    <property type="entry name" value="TRANSCRIPTION FACTOR ONECUT"/>
    <property type="match status" value="1"/>
</dbReference>
<feature type="region of interest" description="Disordered" evidence="4">
    <location>
        <begin position="327"/>
        <end position="350"/>
    </location>
</feature>
<dbReference type="InterPro" id="IPR001356">
    <property type="entry name" value="HD"/>
</dbReference>
<evidence type="ECO:0000256" key="4">
    <source>
        <dbReference type="SAM" id="MobiDB-lite"/>
    </source>
</evidence>
<dbReference type="CDD" id="cd00086">
    <property type="entry name" value="homeodomain"/>
    <property type="match status" value="2"/>
</dbReference>
<evidence type="ECO:0000256" key="2">
    <source>
        <dbReference type="PROSITE-ProRule" id="PRU00108"/>
    </source>
</evidence>
<feature type="compositionally biased region" description="Acidic residues" evidence="4">
    <location>
        <begin position="1046"/>
        <end position="1056"/>
    </location>
</feature>
<evidence type="ECO:0000259" key="5">
    <source>
        <dbReference type="PROSITE" id="PS50071"/>
    </source>
</evidence>
<feature type="compositionally biased region" description="Polar residues" evidence="4">
    <location>
        <begin position="1062"/>
        <end position="1071"/>
    </location>
</feature>
<feature type="region of interest" description="Disordered" evidence="4">
    <location>
        <begin position="517"/>
        <end position="541"/>
    </location>
</feature>
<feature type="compositionally biased region" description="Acidic residues" evidence="4">
    <location>
        <begin position="69"/>
        <end position="86"/>
    </location>
</feature>
<feature type="DNA-binding region" description="Homeobox" evidence="2">
    <location>
        <begin position="165"/>
        <end position="215"/>
    </location>
</feature>
<dbReference type="GO" id="GO:0003677">
    <property type="term" value="F:DNA binding"/>
    <property type="evidence" value="ECO:0007669"/>
    <property type="project" value="UniProtKB-UniRule"/>
</dbReference>
<keyword evidence="2 3" id="KW-0539">Nucleus</keyword>
<dbReference type="InterPro" id="IPR051649">
    <property type="entry name" value="CUT_Homeobox"/>
</dbReference>
<reference evidence="6 7" key="1">
    <citation type="submission" date="2022-04" db="EMBL/GenBank/DDBJ databases">
        <title>Chromosome-level reference genomes for two strains of Caenorhabditis briggsae: an improved platform for comparative genomics.</title>
        <authorList>
            <person name="Stevens L."/>
            <person name="Andersen E."/>
        </authorList>
    </citation>
    <scope>NUCLEOTIDE SEQUENCE [LARGE SCALE GENOMIC DNA]</scope>
    <source>
        <strain evidence="6">VX34</strain>
        <tissue evidence="6">Whole-organism</tissue>
    </source>
</reference>
<feature type="domain" description="Homeobox" evidence="5">
    <location>
        <begin position="97"/>
        <end position="157"/>
    </location>
</feature>
<dbReference type="GO" id="GO:0005634">
    <property type="term" value="C:nucleus"/>
    <property type="evidence" value="ECO:0007669"/>
    <property type="project" value="UniProtKB-SubCell"/>
</dbReference>
<dbReference type="Proteomes" id="UP000829354">
    <property type="component" value="Chromosome II"/>
</dbReference>
<dbReference type="AlphaFoldDB" id="A0AAE9EEM3"/>
<dbReference type="SUPFAM" id="SSF46689">
    <property type="entry name" value="Homeodomain-like"/>
    <property type="match status" value="2"/>
</dbReference>
<dbReference type="Pfam" id="PF00046">
    <property type="entry name" value="Homeodomain"/>
    <property type="match status" value="2"/>
</dbReference>
<protein>
    <recommendedName>
        <fullName evidence="5">Homeobox domain-containing protein</fullName>
    </recommendedName>
</protein>
<feature type="DNA-binding region" description="Homeobox" evidence="2">
    <location>
        <begin position="99"/>
        <end position="158"/>
    </location>
</feature>
<keyword evidence="7" id="KW-1185">Reference proteome</keyword>
<feature type="compositionally biased region" description="Acidic residues" evidence="4">
    <location>
        <begin position="527"/>
        <end position="539"/>
    </location>
</feature>
<keyword evidence="2 3" id="KW-0238">DNA-binding</keyword>
<feature type="compositionally biased region" description="Polar residues" evidence="4">
    <location>
        <begin position="7"/>
        <end position="19"/>
    </location>
</feature>
<name>A0AAE9EEM3_CAEBR</name>
<gene>
    <name evidence="6" type="ORF">L5515_015316</name>
</gene>
<feature type="compositionally biased region" description="Basic and acidic residues" evidence="4">
    <location>
        <begin position="1007"/>
        <end position="1017"/>
    </location>
</feature>
<evidence type="ECO:0000256" key="3">
    <source>
        <dbReference type="RuleBase" id="RU000682"/>
    </source>
</evidence>
<keyword evidence="2 3" id="KW-0371">Homeobox</keyword>
<dbReference type="EMBL" id="CP092621">
    <property type="protein sequence ID" value="UMM19909.1"/>
    <property type="molecule type" value="Genomic_DNA"/>
</dbReference>
<dbReference type="InterPro" id="IPR009057">
    <property type="entry name" value="Homeodomain-like_sf"/>
</dbReference>
<feature type="region of interest" description="Disordered" evidence="4">
    <location>
        <begin position="990"/>
        <end position="1017"/>
    </location>
</feature>
<feature type="domain" description="Homeobox" evidence="5">
    <location>
        <begin position="163"/>
        <end position="214"/>
    </location>
</feature>
<feature type="compositionally biased region" description="Basic and acidic residues" evidence="4">
    <location>
        <begin position="1032"/>
        <end position="1045"/>
    </location>
</feature>
<feature type="region of interest" description="Disordered" evidence="4">
    <location>
        <begin position="563"/>
        <end position="602"/>
    </location>
</feature>
<dbReference type="Gene3D" id="1.10.10.60">
    <property type="entry name" value="Homeodomain-like"/>
    <property type="match status" value="2"/>
</dbReference>